<dbReference type="FunFam" id="3.30.70.580:FF:000001">
    <property type="entry name" value="tRNA pseudouridine synthase A"/>
    <property type="match status" value="1"/>
</dbReference>
<dbReference type="Proteomes" id="UP000253517">
    <property type="component" value="Unassembled WGS sequence"/>
</dbReference>
<evidence type="ECO:0000256" key="5">
    <source>
        <dbReference type="PIRSR" id="PIRSR001430-1"/>
    </source>
</evidence>
<comment type="function">
    <text evidence="4">Formation of pseudouridine at positions 38, 39 and 40 in the anticodon stem and loop of transfer RNAs.</text>
</comment>
<protein>
    <recommendedName>
        <fullName evidence="4">tRNA pseudouridine synthase A</fullName>
        <ecNumber evidence="4">5.4.99.12</ecNumber>
    </recommendedName>
    <alternativeName>
        <fullName evidence="4">tRNA pseudouridine(38-40) synthase</fullName>
    </alternativeName>
    <alternativeName>
        <fullName evidence="4">tRNA pseudouridylate synthase I</fullName>
    </alternativeName>
    <alternativeName>
        <fullName evidence="4">tRNA-uridine isomerase I</fullName>
    </alternativeName>
</protein>
<dbReference type="NCBIfam" id="TIGR00071">
    <property type="entry name" value="hisT_truA"/>
    <property type="match status" value="1"/>
</dbReference>
<dbReference type="GO" id="GO:0031119">
    <property type="term" value="P:tRNA pseudouridine synthesis"/>
    <property type="evidence" value="ECO:0007669"/>
    <property type="project" value="UniProtKB-UniRule"/>
</dbReference>
<comment type="caution">
    <text evidence="9">The sequence shown here is derived from an EMBL/GenBank/DDBJ whole genome shotgun (WGS) entry which is preliminary data.</text>
</comment>
<evidence type="ECO:0000256" key="1">
    <source>
        <dbReference type="ARBA" id="ARBA00009375"/>
    </source>
</evidence>
<dbReference type="EMBL" id="QPJS01000005">
    <property type="protein sequence ID" value="RCX02044.1"/>
    <property type="molecule type" value="Genomic_DNA"/>
</dbReference>
<gene>
    <name evidence="4" type="primary">truA</name>
    <name evidence="9" type="ORF">DES35_10515</name>
</gene>
<sequence>MYLCKGKVLKSLRYFIEIAYNGMAFHGWQIQPNAVTVQQRLNEALSLVLRQKVYAVGAGRTDTGVHALQMFAHFDLAERIPDSNKIVRSLNGVLYPDVAVKQIFEVPGDAHARFSALSRTYKYFVHYSPNPFLHHRSLLWLWTPLDLQVLNTLCELLLGEKDFSCFEKVGGSNSHSLCNVSYANWKPTKHGAVFTITANRFLRNMVRAIVGTMLDVSTGKLKSRDFACILQSGDRKIAGSSAAPYALYLTEVCYPDTIFLHEKTRQK</sequence>
<dbReference type="AlphaFoldDB" id="A0A369A3L8"/>
<evidence type="ECO:0000256" key="6">
    <source>
        <dbReference type="PIRSR" id="PIRSR001430-2"/>
    </source>
</evidence>
<dbReference type="InterPro" id="IPR020097">
    <property type="entry name" value="PsdUridine_synth_TruA_a/b_dom"/>
</dbReference>
<dbReference type="InterPro" id="IPR020095">
    <property type="entry name" value="PsdUridine_synth_TruA_C"/>
</dbReference>
<dbReference type="SUPFAM" id="SSF55120">
    <property type="entry name" value="Pseudouridine synthase"/>
    <property type="match status" value="1"/>
</dbReference>
<dbReference type="PIRSF" id="PIRSF001430">
    <property type="entry name" value="tRNA_psdUrid_synth"/>
    <property type="match status" value="1"/>
</dbReference>
<organism evidence="9 10">
    <name type="scientific">Schleiferia thermophila</name>
    <dbReference type="NCBI Taxonomy" id="884107"/>
    <lineage>
        <taxon>Bacteria</taxon>
        <taxon>Pseudomonadati</taxon>
        <taxon>Bacteroidota</taxon>
        <taxon>Flavobacteriia</taxon>
        <taxon>Flavobacteriales</taxon>
        <taxon>Schleiferiaceae</taxon>
        <taxon>Schleiferia</taxon>
    </lineage>
</organism>
<dbReference type="Pfam" id="PF01416">
    <property type="entry name" value="PseudoU_synth_1"/>
    <property type="match status" value="1"/>
</dbReference>
<dbReference type="InterPro" id="IPR020094">
    <property type="entry name" value="TruA/RsuA/RluB/E/F_N"/>
</dbReference>
<dbReference type="CDD" id="cd02570">
    <property type="entry name" value="PseudoU_synth_EcTruA"/>
    <property type="match status" value="1"/>
</dbReference>
<dbReference type="PANTHER" id="PTHR11142">
    <property type="entry name" value="PSEUDOURIDYLATE SYNTHASE"/>
    <property type="match status" value="1"/>
</dbReference>
<evidence type="ECO:0000259" key="8">
    <source>
        <dbReference type="Pfam" id="PF01416"/>
    </source>
</evidence>
<dbReference type="HAMAP" id="MF_00171">
    <property type="entry name" value="TruA"/>
    <property type="match status" value="1"/>
</dbReference>
<dbReference type="EC" id="5.4.99.12" evidence="4"/>
<keyword evidence="3 4" id="KW-0413">Isomerase</keyword>
<feature type="active site" description="Nucleophile" evidence="4 5">
    <location>
        <position position="62"/>
    </location>
</feature>
<dbReference type="Gene3D" id="3.30.70.580">
    <property type="entry name" value="Pseudouridine synthase I, catalytic domain, N-terminal subdomain"/>
    <property type="match status" value="1"/>
</dbReference>
<dbReference type="InterPro" id="IPR020103">
    <property type="entry name" value="PsdUridine_synth_cat_dom_sf"/>
</dbReference>
<evidence type="ECO:0000256" key="4">
    <source>
        <dbReference type="HAMAP-Rule" id="MF_00171"/>
    </source>
</evidence>
<keyword evidence="10" id="KW-1185">Reference proteome</keyword>
<feature type="domain" description="Pseudouridine synthase I TruA alpha/beta" evidence="8">
    <location>
        <begin position="154"/>
        <end position="255"/>
    </location>
</feature>
<reference evidence="9 10" key="1">
    <citation type="submission" date="2018-07" db="EMBL/GenBank/DDBJ databases">
        <title>Genomic Encyclopedia of Type Strains, Phase IV (KMG-IV): sequencing the most valuable type-strain genomes for metagenomic binning, comparative biology and taxonomic classification.</title>
        <authorList>
            <person name="Goeker M."/>
        </authorList>
    </citation>
    <scope>NUCLEOTIDE SEQUENCE [LARGE SCALE GENOMIC DNA]</scope>
    <source>
        <strain evidence="9 10">DSM 21410</strain>
    </source>
</reference>
<keyword evidence="2 4" id="KW-0819">tRNA processing</keyword>
<comment type="catalytic activity">
    <reaction evidence="4 7">
        <text>uridine(38/39/40) in tRNA = pseudouridine(38/39/40) in tRNA</text>
        <dbReference type="Rhea" id="RHEA:22376"/>
        <dbReference type="Rhea" id="RHEA-COMP:10085"/>
        <dbReference type="Rhea" id="RHEA-COMP:10087"/>
        <dbReference type="ChEBI" id="CHEBI:65314"/>
        <dbReference type="ChEBI" id="CHEBI:65315"/>
        <dbReference type="EC" id="5.4.99.12"/>
    </reaction>
</comment>
<dbReference type="InterPro" id="IPR001406">
    <property type="entry name" value="PsdUridine_synth_TruA"/>
</dbReference>
<evidence type="ECO:0000256" key="3">
    <source>
        <dbReference type="ARBA" id="ARBA00023235"/>
    </source>
</evidence>
<name>A0A369A3L8_9FLAO</name>
<dbReference type="GO" id="GO:0003723">
    <property type="term" value="F:RNA binding"/>
    <property type="evidence" value="ECO:0007669"/>
    <property type="project" value="InterPro"/>
</dbReference>
<evidence type="ECO:0000256" key="2">
    <source>
        <dbReference type="ARBA" id="ARBA00022694"/>
    </source>
</evidence>
<evidence type="ECO:0000256" key="7">
    <source>
        <dbReference type="RuleBase" id="RU003792"/>
    </source>
</evidence>
<dbReference type="PANTHER" id="PTHR11142:SF0">
    <property type="entry name" value="TRNA PSEUDOURIDINE SYNTHASE-LIKE 1"/>
    <property type="match status" value="1"/>
</dbReference>
<comment type="subunit">
    <text evidence="4">Homodimer.</text>
</comment>
<dbReference type="Gene3D" id="3.30.70.660">
    <property type="entry name" value="Pseudouridine synthase I, catalytic domain, C-terminal subdomain"/>
    <property type="match status" value="1"/>
</dbReference>
<proteinExistence type="inferred from homology"/>
<feature type="binding site" evidence="4 6">
    <location>
        <position position="121"/>
    </location>
    <ligand>
        <name>substrate</name>
    </ligand>
</feature>
<comment type="similarity">
    <text evidence="1 4 7">Belongs to the tRNA pseudouridine synthase TruA family.</text>
</comment>
<evidence type="ECO:0000313" key="9">
    <source>
        <dbReference type="EMBL" id="RCX02044.1"/>
    </source>
</evidence>
<comment type="caution">
    <text evidence="4">Lacks conserved residue(s) required for the propagation of feature annotation.</text>
</comment>
<evidence type="ECO:0000313" key="10">
    <source>
        <dbReference type="Proteomes" id="UP000253517"/>
    </source>
</evidence>
<dbReference type="RefSeq" id="WP_051889391.1">
    <property type="nucleotide sequence ID" value="NZ_BHZF01000004.1"/>
</dbReference>
<accession>A0A369A3L8</accession>
<dbReference type="GO" id="GO:0160147">
    <property type="term" value="F:tRNA pseudouridine(38-40) synthase activity"/>
    <property type="evidence" value="ECO:0007669"/>
    <property type="project" value="UniProtKB-EC"/>
</dbReference>